<dbReference type="Proteomes" id="UP000008549">
    <property type="component" value="Unassembled WGS sequence"/>
</dbReference>
<organism evidence="1 2">
    <name type="scientific">Caenorhabditis briggsae</name>
    <dbReference type="NCBI Taxonomy" id="6238"/>
    <lineage>
        <taxon>Eukaryota</taxon>
        <taxon>Metazoa</taxon>
        <taxon>Ecdysozoa</taxon>
        <taxon>Nematoda</taxon>
        <taxon>Chromadorea</taxon>
        <taxon>Rhabditida</taxon>
        <taxon>Rhabditina</taxon>
        <taxon>Rhabditomorpha</taxon>
        <taxon>Rhabditoidea</taxon>
        <taxon>Rhabditidae</taxon>
        <taxon>Peloderinae</taxon>
        <taxon>Caenorhabditis</taxon>
    </lineage>
</organism>
<keyword evidence="2" id="KW-1185">Reference proteome</keyword>
<name>B6IKL4_CAEBR</name>
<evidence type="ECO:0000313" key="1">
    <source>
        <dbReference type="EMBL" id="CAS00444.1"/>
    </source>
</evidence>
<protein>
    <submittedName>
        <fullName evidence="1">Protein CBG27550</fullName>
    </submittedName>
</protein>
<accession>B6IKL4</accession>
<dbReference type="InParanoid" id="B6IKL4"/>
<dbReference type="RefSeq" id="XP_045100003.1">
    <property type="nucleotide sequence ID" value="XM_045239208.1"/>
</dbReference>
<proteinExistence type="predicted"/>
<reference evidence="1 2" key="1">
    <citation type="journal article" date="2003" name="PLoS Biol.">
        <title>The genome sequence of Caenorhabditis briggsae: a platform for comparative genomics.</title>
        <authorList>
            <person name="Stein L.D."/>
            <person name="Bao Z."/>
            <person name="Blasiar D."/>
            <person name="Blumenthal T."/>
            <person name="Brent M.R."/>
            <person name="Chen N."/>
            <person name="Chinwalla A."/>
            <person name="Clarke L."/>
            <person name="Clee C."/>
            <person name="Coghlan A."/>
            <person name="Coulson A."/>
            <person name="D'Eustachio P."/>
            <person name="Fitch D.H."/>
            <person name="Fulton L.A."/>
            <person name="Fulton R.E."/>
            <person name="Griffiths-Jones S."/>
            <person name="Harris T.W."/>
            <person name="Hillier L.W."/>
            <person name="Kamath R."/>
            <person name="Kuwabara P.E."/>
            <person name="Mardis E.R."/>
            <person name="Marra M.A."/>
            <person name="Miner T.L."/>
            <person name="Minx P."/>
            <person name="Mullikin J.C."/>
            <person name="Plumb R.W."/>
            <person name="Rogers J."/>
            <person name="Schein J.E."/>
            <person name="Sohrmann M."/>
            <person name="Spieth J."/>
            <person name="Stajich J.E."/>
            <person name="Wei C."/>
            <person name="Willey D."/>
            <person name="Wilson R.K."/>
            <person name="Durbin R."/>
            <person name="Waterston R.H."/>
        </authorList>
    </citation>
    <scope>NUCLEOTIDE SEQUENCE [LARGE SCALE GENOMIC DNA]</scope>
    <source>
        <strain evidence="1 2">AF16</strain>
    </source>
</reference>
<reference evidence="1 2" key="2">
    <citation type="journal article" date="2011" name="PLoS Genet.">
        <title>Caenorhabditis briggsae recombinant inbred line genotypes reveal inter-strain incompatibility and the evolution of recombination.</title>
        <authorList>
            <person name="Ross J.A."/>
            <person name="Koboldt D.C."/>
            <person name="Staisch J.E."/>
            <person name="Chamberlin H.M."/>
            <person name="Gupta B.P."/>
            <person name="Miller R.D."/>
            <person name="Baird S.E."/>
            <person name="Haag E.S."/>
        </authorList>
    </citation>
    <scope>NUCLEOTIDE SEQUENCE [LARGE SCALE GENOMIC DNA]</scope>
    <source>
        <strain evidence="1 2">AF16</strain>
    </source>
</reference>
<dbReference type="HOGENOM" id="CLU_3261014_0_0_1"/>
<evidence type="ECO:0000313" key="2">
    <source>
        <dbReference type="Proteomes" id="UP000008549"/>
    </source>
</evidence>
<dbReference type="GeneID" id="68919001"/>
<dbReference type="AlphaFoldDB" id="B6IKL4"/>
<dbReference type="KEGG" id="cbr:CBG_27550"/>
<sequence>MEESLFISSKYPSSWNILRFDPAVTFSTSLVVGNKTLTVHFL</sequence>
<gene>
    <name evidence="1" type="ORF">CBG27550</name>
    <name evidence="1" type="ORF">CBG_27550</name>
</gene>
<dbReference type="EMBL" id="HE600959">
    <property type="protein sequence ID" value="CAS00444.1"/>
    <property type="molecule type" value="Genomic_DNA"/>
</dbReference>
<dbReference type="CTD" id="68919001"/>